<evidence type="ECO:0000256" key="1">
    <source>
        <dbReference type="ARBA" id="ARBA00001946"/>
    </source>
</evidence>
<dbReference type="InterPro" id="IPR015797">
    <property type="entry name" value="NUDIX_hydrolase-like_dom_sf"/>
</dbReference>
<protein>
    <submittedName>
        <fullName evidence="6">Putative NUDIX hydrolase</fullName>
    </submittedName>
</protein>
<keyword evidence="2" id="KW-0479">Metal-binding</keyword>
<dbReference type="GO" id="GO:0016462">
    <property type="term" value="F:pyrophosphatase activity"/>
    <property type="evidence" value="ECO:0007669"/>
    <property type="project" value="InterPro"/>
</dbReference>
<dbReference type="RefSeq" id="WP_072505130.1">
    <property type="nucleotide sequence ID" value="NZ_CP016364.1"/>
</dbReference>
<dbReference type="InterPro" id="IPR047198">
    <property type="entry name" value="DDP-like_NUDIX"/>
</dbReference>
<dbReference type="CDD" id="cd04666">
    <property type="entry name" value="NUDIX_DIPP2_like_Nudt4"/>
    <property type="match status" value="1"/>
</dbReference>
<dbReference type="STRING" id="1844006.PhaeoP97_02291"/>
<evidence type="ECO:0000313" key="6">
    <source>
        <dbReference type="EMBL" id="APG47685.1"/>
    </source>
</evidence>
<dbReference type="PANTHER" id="PTHR12629">
    <property type="entry name" value="DIPHOSPHOINOSITOL POLYPHOSPHATE PHOSPHOHYDROLASE"/>
    <property type="match status" value="1"/>
</dbReference>
<dbReference type="SUPFAM" id="SSF55811">
    <property type="entry name" value="Nudix"/>
    <property type="match status" value="1"/>
</dbReference>
<dbReference type="Gene3D" id="3.90.79.10">
    <property type="entry name" value="Nucleoside Triphosphate Pyrophosphohydrolase"/>
    <property type="match status" value="1"/>
</dbReference>
<dbReference type="InterPro" id="IPR000086">
    <property type="entry name" value="NUDIX_hydrolase_dom"/>
</dbReference>
<gene>
    <name evidence="6" type="ORF">PhaeoP97_02291</name>
</gene>
<dbReference type="Proteomes" id="UP000183859">
    <property type="component" value="Chromosome"/>
</dbReference>
<feature type="domain" description="Nudix hydrolase" evidence="5">
    <location>
        <begin position="20"/>
        <end position="152"/>
    </location>
</feature>
<keyword evidence="4" id="KW-0460">Magnesium</keyword>
<name>A0A1L3I6F9_9RHOB</name>
<keyword evidence="3 6" id="KW-0378">Hydrolase</keyword>
<dbReference type="Pfam" id="PF00293">
    <property type="entry name" value="NUDIX"/>
    <property type="match status" value="1"/>
</dbReference>
<comment type="cofactor">
    <cofactor evidence="1">
        <name>Mg(2+)</name>
        <dbReference type="ChEBI" id="CHEBI:18420"/>
    </cofactor>
</comment>
<organism evidence="6 7">
    <name type="scientific">Phaeobacter porticola</name>
    <dbReference type="NCBI Taxonomy" id="1844006"/>
    <lineage>
        <taxon>Bacteria</taxon>
        <taxon>Pseudomonadati</taxon>
        <taxon>Pseudomonadota</taxon>
        <taxon>Alphaproteobacteria</taxon>
        <taxon>Rhodobacterales</taxon>
        <taxon>Roseobacteraceae</taxon>
        <taxon>Phaeobacter</taxon>
    </lineage>
</organism>
<dbReference type="OrthoDB" id="7066910at2"/>
<dbReference type="GO" id="GO:0046872">
    <property type="term" value="F:metal ion binding"/>
    <property type="evidence" value="ECO:0007669"/>
    <property type="project" value="UniProtKB-KW"/>
</dbReference>
<dbReference type="EMBL" id="CP016364">
    <property type="protein sequence ID" value="APG47685.1"/>
    <property type="molecule type" value="Genomic_DNA"/>
</dbReference>
<keyword evidence="7" id="KW-1185">Reference proteome</keyword>
<dbReference type="PROSITE" id="PS51462">
    <property type="entry name" value="NUDIX"/>
    <property type="match status" value="1"/>
</dbReference>
<evidence type="ECO:0000313" key="7">
    <source>
        <dbReference type="Proteomes" id="UP000183859"/>
    </source>
</evidence>
<dbReference type="KEGG" id="php:PhaeoP97_02291"/>
<evidence type="ECO:0000256" key="4">
    <source>
        <dbReference type="ARBA" id="ARBA00022842"/>
    </source>
</evidence>
<evidence type="ECO:0000256" key="2">
    <source>
        <dbReference type="ARBA" id="ARBA00022723"/>
    </source>
</evidence>
<dbReference type="PANTHER" id="PTHR12629:SF0">
    <property type="entry name" value="DIPHOSPHOINOSITOL-POLYPHOSPHATE DIPHOSPHATASE"/>
    <property type="match status" value="1"/>
</dbReference>
<reference evidence="7" key="1">
    <citation type="submission" date="2016-07" db="EMBL/GenBank/DDBJ databases">
        <title>Phaeobacter portensis sp. nov., a tropodithietic acid producing bacterium isolated from a German harbor.</title>
        <authorList>
            <person name="Freese H.M."/>
            <person name="Bunk B."/>
            <person name="Breider S."/>
            <person name="Brinkhoff T."/>
        </authorList>
    </citation>
    <scope>NUCLEOTIDE SEQUENCE [LARGE SCALE GENOMIC DNA]</scope>
    <source>
        <strain evidence="7">P97</strain>
    </source>
</reference>
<sequence>MKHIMSSAWEEYLRPMFFRPKRLQVAVMCYRNGTEGKDVLMITSRGTGRWIVPKGWPIKGKNGPQSALQEAWEEAGVRDARIEGEPVGTYEYVKLQDNGTKEVVHTLVYKAEVTELADDYPEQAERTRKWMSPKAAAELVAEPELGDLLRQL</sequence>
<accession>A0A1L3I6F9</accession>
<dbReference type="GO" id="GO:0005737">
    <property type="term" value="C:cytoplasm"/>
    <property type="evidence" value="ECO:0007669"/>
    <property type="project" value="TreeGrafter"/>
</dbReference>
<proteinExistence type="predicted"/>
<evidence type="ECO:0000259" key="5">
    <source>
        <dbReference type="PROSITE" id="PS51462"/>
    </source>
</evidence>
<dbReference type="AlphaFoldDB" id="A0A1L3I6F9"/>
<evidence type="ECO:0000256" key="3">
    <source>
        <dbReference type="ARBA" id="ARBA00022801"/>
    </source>
</evidence>